<dbReference type="Proteomes" id="UP000807342">
    <property type="component" value="Unassembled WGS sequence"/>
</dbReference>
<evidence type="ECO:0000256" key="1">
    <source>
        <dbReference type="SAM" id="MobiDB-lite"/>
    </source>
</evidence>
<name>A0A9P5X4Y5_9AGAR</name>
<feature type="compositionally biased region" description="Basic and acidic residues" evidence="1">
    <location>
        <begin position="1"/>
        <end position="17"/>
    </location>
</feature>
<feature type="compositionally biased region" description="Basic and acidic residues" evidence="1">
    <location>
        <begin position="66"/>
        <end position="76"/>
    </location>
</feature>
<gene>
    <name evidence="2" type="ORF">P691DRAFT_764257</name>
</gene>
<keyword evidence="3" id="KW-1185">Reference proteome</keyword>
<comment type="caution">
    <text evidence="2">The sequence shown here is derived from an EMBL/GenBank/DDBJ whole genome shotgun (WGS) entry which is preliminary data.</text>
</comment>
<evidence type="ECO:0000313" key="3">
    <source>
        <dbReference type="Proteomes" id="UP000807342"/>
    </source>
</evidence>
<feature type="region of interest" description="Disordered" evidence="1">
    <location>
        <begin position="1"/>
        <end position="76"/>
    </location>
</feature>
<organism evidence="2 3">
    <name type="scientific">Macrolepiota fuliginosa MF-IS2</name>
    <dbReference type="NCBI Taxonomy" id="1400762"/>
    <lineage>
        <taxon>Eukaryota</taxon>
        <taxon>Fungi</taxon>
        <taxon>Dikarya</taxon>
        <taxon>Basidiomycota</taxon>
        <taxon>Agaricomycotina</taxon>
        <taxon>Agaricomycetes</taxon>
        <taxon>Agaricomycetidae</taxon>
        <taxon>Agaricales</taxon>
        <taxon>Agaricineae</taxon>
        <taxon>Agaricaceae</taxon>
        <taxon>Macrolepiota</taxon>
    </lineage>
</organism>
<protein>
    <submittedName>
        <fullName evidence="2">Uncharacterized protein</fullName>
    </submittedName>
</protein>
<sequence length="212" mass="23048">MDSGKRARDEHEQLDRRVRLHHQSREQAQPNTLSEDLELPPDSSYAELPEIDATESSREPISLTTEDFRPSPQTRKEVFRPAQVSVPTVSQTVHLPQQGSSLSGSYPESSMVVTVAHLGGWLPEARVFKSAFRSQSESLPAIKQSTSSPVETLRGRLQASILVSSQASSRSSLSQGHLSRSGNGGVFSGALKRIKATAISVDFSPLSNVLSN</sequence>
<accession>A0A9P5X4Y5</accession>
<evidence type="ECO:0000313" key="2">
    <source>
        <dbReference type="EMBL" id="KAF9443456.1"/>
    </source>
</evidence>
<proteinExistence type="predicted"/>
<dbReference type="AlphaFoldDB" id="A0A9P5X4Y5"/>
<reference evidence="2" key="1">
    <citation type="submission" date="2020-11" db="EMBL/GenBank/DDBJ databases">
        <authorList>
            <consortium name="DOE Joint Genome Institute"/>
            <person name="Ahrendt S."/>
            <person name="Riley R."/>
            <person name="Andreopoulos W."/>
            <person name="Labutti K."/>
            <person name="Pangilinan J."/>
            <person name="Ruiz-Duenas F.J."/>
            <person name="Barrasa J.M."/>
            <person name="Sanchez-Garcia M."/>
            <person name="Camarero S."/>
            <person name="Miyauchi S."/>
            <person name="Serrano A."/>
            <person name="Linde D."/>
            <person name="Babiker R."/>
            <person name="Drula E."/>
            <person name="Ayuso-Fernandez I."/>
            <person name="Pacheco R."/>
            <person name="Padilla G."/>
            <person name="Ferreira P."/>
            <person name="Barriuso J."/>
            <person name="Kellner H."/>
            <person name="Castanera R."/>
            <person name="Alfaro M."/>
            <person name="Ramirez L."/>
            <person name="Pisabarro A.G."/>
            <person name="Kuo A."/>
            <person name="Tritt A."/>
            <person name="Lipzen A."/>
            <person name="He G."/>
            <person name="Yan M."/>
            <person name="Ng V."/>
            <person name="Cullen D."/>
            <person name="Martin F."/>
            <person name="Rosso M.-N."/>
            <person name="Henrissat B."/>
            <person name="Hibbett D."/>
            <person name="Martinez A.T."/>
            <person name="Grigoriev I.V."/>
        </authorList>
    </citation>
    <scope>NUCLEOTIDE SEQUENCE</scope>
    <source>
        <strain evidence="2">MF-IS2</strain>
    </source>
</reference>
<dbReference type="EMBL" id="MU151472">
    <property type="protein sequence ID" value="KAF9443456.1"/>
    <property type="molecule type" value="Genomic_DNA"/>
</dbReference>